<dbReference type="SMART" id="SM00448">
    <property type="entry name" value="REC"/>
    <property type="match status" value="1"/>
</dbReference>
<dbReference type="PANTHER" id="PTHR48111:SF1">
    <property type="entry name" value="TWO-COMPONENT RESPONSE REGULATOR ORR33"/>
    <property type="match status" value="1"/>
</dbReference>
<accession>A0A853FVX1</accession>
<dbReference type="Pfam" id="PF00072">
    <property type="entry name" value="Response_reg"/>
    <property type="match status" value="1"/>
</dbReference>
<dbReference type="SMART" id="SM00342">
    <property type="entry name" value="HTH_ARAC"/>
    <property type="match status" value="1"/>
</dbReference>
<evidence type="ECO:0000256" key="1">
    <source>
        <dbReference type="ARBA" id="ARBA00022553"/>
    </source>
</evidence>
<evidence type="ECO:0000259" key="7">
    <source>
        <dbReference type="PROSITE" id="PS01124"/>
    </source>
</evidence>
<evidence type="ECO:0000256" key="4">
    <source>
        <dbReference type="ARBA" id="ARBA00023125"/>
    </source>
</evidence>
<dbReference type="PROSITE" id="PS00041">
    <property type="entry name" value="HTH_ARAC_FAMILY_1"/>
    <property type="match status" value="1"/>
</dbReference>
<dbReference type="InterPro" id="IPR039420">
    <property type="entry name" value="WalR-like"/>
</dbReference>
<evidence type="ECO:0000256" key="6">
    <source>
        <dbReference type="PROSITE-ProRule" id="PRU00169"/>
    </source>
</evidence>
<dbReference type="InterPro" id="IPR001789">
    <property type="entry name" value="Sig_transdc_resp-reg_receiver"/>
</dbReference>
<evidence type="ECO:0000259" key="8">
    <source>
        <dbReference type="PROSITE" id="PS50110"/>
    </source>
</evidence>
<dbReference type="Proteomes" id="UP000559809">
    <property type="component" value="Unassembled WGS sequence"/>
</dbReference>
<dbReference type="GO" id="GO:0003700">
    <property type="term" value="F:DNA-binding transcription factor activity"/>
    <property type="evidence" value="ECO:0007669"/>
    <property type="project" value="InterPro"/>
</dbReference>
<dbReference type="SUPFAM" id="SSF46689">
    <property type="entry name" value="Homeodomain-like"/>
    <property type="match status" value="2"/>
</dbReference>
<dbReference type="InterPro" id="IPR009057">
    <property type="entry name" value="Homeodomain-like_sf"/>
</dbReference>
<keyword evidence="1 6" id="KW-0597">Phosphoprotein</keyword>
<protein>
    <submittedName>
        <fullName evidence="9">Response regulator</fullName>
    </submittedName>
</protein>
<dbReference type="InterPro" id="IPR018062">
    <property type="entry name" value="HTH_AraC-typ_CS"/>
</dbReference>
<dbReference type="EMBL" id="JACCEM010000003">
    <property type="protein sequence ID" value="NYT48763.1"/>
    <property type="molecule type" value="Genomic_DNA"/>
</dbReference>
<reference evidence="9 10" key="1">
    <citation type="submission" date="2020-07" db="EMBL/GenBank/DDBJ databases">
        <title>Taxonomic revisions and descriptions of new bacterial species based on genomic comparisons in the high-G+C-content subgroup of the family Alcaligenaceae.</title>
        <authorList>
            <person name="Szabo A."/>
            <person name="Felfoldi T."/>
        </authorList>
    </citation>
    <scope>NUCLEOTIDE SEQUENCE [LARGE SCALE GENOMIC DNA]</scope>
    <source>
        <strain evidence="9 10">LMG 24012</strain>
    </source>
</reference>
<dbReference type="GO" id="GO:0000976">
    <property type="term" value="F:transcription cis-regulatory region binding"/>
    <property type="evidence" value="ECO:0007669"/>
    <property type="project" value="TreeGrafter"/>
</dbReference>
<comment type="caution">
    <text evidence="9">The sequence shown here is derived from an EMBL/GenBank/DDBJ whole genome shotgun (WGS) entry which is preliminary data.</text>
</comment>
<feature type="domain" description="Response regulatory" evidence="8">
    <location>
        <begin position="6"/>
        <end position="122"/>
    </location>
</feature>
<dbReference type="PROSITE" id="PS01124">
    <property type="entry name" value="HTH_ARAC_FAMILY_2"/>
    <property type="match status" value="1"/>
</dbReference>
<dbReference type="GO" id="GO:0032993">
    <property type="term" value="C:protein-DNA complex"/>
    <property type="evidence" value="ECO:0007669"/>
    <property type="project" value="TreeGrafter"/>
</dbReference>
<dbReference type="RefSeq" id="WP_180154078.1">
    <property type="nucleotide sequence ID" value="NZ_JACCEM010000003.1"/>
</dbReference>
<evidence type="ECO:0000313" key="10">
    <source>
        <dbReference type="Proteomes" id="UP000559809"/>
    </source>
</evidence>
<feature type="modified residue" description="4-aspartylphosphate" evidence="6">
    <location>
        <position position="55"/>
    </location>
</feature>
<feature type="domain" description="HTH araC/xylS-type" evidence="7">
    <location>
        <begin position="153"/>
        <end position="251"/>
    </location>
</feature>
<dbReference type="CDD" id="cd19920">
    <property type="entry name" value="REC_PA4781-like"/>
    <property type="match status" value="1"/>
</dbReference>
<dbReference type="PANTHER" id="PTHR48111">
    <property type="entry name" value="REGULATOR OF RPOS"/>
    <property type="match status" value="1"/>
</dbReference>
<dbReference type="GO" id="GO:0005829">
    <property type="term" value="C:cytosol"/>
    <property type="evidence" value="ECO:0007669"/>
    <property type="project" value="TreeGrafter"/>
</dbReference>
<gene>
    <name evidence="9" type="ORF">H0A72_05520</name>
</gene>
<dbReference type="InterPro" id="IPR018060">
    <property type="entry name" value="HTH_AraC"/>
</dbReference>
<organism evidence="9 10">
    <name type="scientific">Parapusillimonas granuli</name>
    <dbReference type="NCBI Taxonomy" id="380911"/>
    <lineage>
        <taxon>Bacteria</taxon>
        <taxon>Pseudomonadati</taxon>
        <taxon>Pseudomonadota</taxon>
        <taxon>Betaproteobacteria</taxon>
        <taxon>Burkholderiales</taxon>
        <taxon>Alcaligenaceae</taxon>
        <taxon>Parapusillimonas</taxon>
    </lineage>
</organism>
<keyword evidence="3" id="KW-0805">Transcription regulation</keyword>
<evidence type="ECO:0000256" key="2">
    <source>
        <dbReference type="ARBA" id="ARBA00023012"/>
    </source>
</evidence>
<dbReference type="AlphaFoldDB" id="A0A853FVX1"/>
<dbReference type="PROSITE" id="PS50110">
    <property type="entry name" value="RESPONSE_REGULATORY"/>
    <property type="match status" value="1"/>
</dbReference>
<proteinExistence type="predicted"/>
<evidence type="ECO:0000313" key="9">
    <source>
        <dbReference type="EMBL" id="NYT48763.1"/>
    </source>
</evidence>
<evidence type="ECO:0000256" key="3">
    <source>
        <dbReference type="ARBA" id="ARBA00023015"/>
    </source>
</evidence>
<sequence length="261" mass="28683">MAAAPHILLVDDSPDELRLLVEALRGCEFRLSVAFDGVQGYERAVARLPDLILLDVRMPRQDGFVTCRQLKANPRTAHVPVIFLSAASDRDERLEGLNAGAVDYVLKPFWPEEVLARIRVHLKYAGAVGAQPAVVPVVAENRPLRSEDEVLVQAAKRYLAEKLAYPPGLQELAQLLGTNEKRLTRAFRKVCGTTVFAYLRGLRMKTAERLLCETSLSIIAISEELGFSSAANFATAFLEYAGSSPSVYRAQNGSATQPEMV</sequence>
<dbReference type="Gene3D" id="3.40.50.2300">
    <property type="match status" value="1"/>
</dbReference>
<dbReference type="Pfam" id="PF12833">
    <property type="entry name" value="HTH_18"/>
    <property type="match status" value="1"/>
</dbReference>
<dbReference type="Gene3D" id="1.10.10.60">
    <property type="entry name" value="Homeodomain-like"/>
    <property type="match status" value="2"/>
</dbReference>
<dbReference type="SUPFAM" id="SSF52172">
    <property type="entry name" value="CheY-like"/>
    <property type="match status" value="1"/>
</dbReference>
<keyword evidence="2" id="KW-0902">Two-component regulatory system</keyword>
<dbReference type="InterPro" id="IPR011006">
    <property type="entry name" value="CheY-like_superfamily"/>
</dbReference>
<keyword evidence="4" id="KW-0238">DNA-binding</keyword>
<dbReference type="GO" id="GO:0000156">
    <property type="term" value="F:phosphorelay response regulator activity"/>
    <property type="evidence" value="ECO:0007669"/>
    <property type="project" value="TreeGrafter"/>
</dbReference>
<name>A0A853FVX1_9BURK</name>
<evidence type="ECO:0000256" key="5">
    <source>
        <dbReference type="ARBA" id="ARBA00023163"/>
    </source>
</evidence>
<keyword evidence="10" id="KW-1185">Reference proteome</keyword>
<keyword evidence="5" id="KW-0804">Transcription</keyword>